<proteinExistence type="predicted"/>
<dbReference type="PIRSF" id="PIRSF004762">
    <property type="entry name" value="CHP00423"/>
    <property type="match status" value="1"/>
</dbReference>
<feature type="domain" description="Radical SAM core" evidence="6">
    <location>
        <begin position="33"/>
        <end position="259"/>
    </location>
</feature>
<dbReference type="InterPro" id="IPR007197">
    <property type="entry name" value="rSAM"/>
</dbReference>
<dbReference type="SUPFAM" id="SSF102114">
    <property type="entry name" value="Radical SAM enzymes"/>
    <property type="match status" value="1"/>
</dbReference>
<dbReference type="NCBIfam" id="TIGR03956">
    <property type="entry name" value="rSAM_HydE"/>
    <property type="match status" value="1"/>
</dbReference>
<dbReference type="SFLD" id="SFLDF00348">
    <property type="entry name" value="FeFe_hydrogenase_maturase_(Hyd"/>
    <property type="match status" value="1"/>
</dbReference>
<keyword evidence="8" id="KW-1185">Reference proteome</keyword>
<dbReference type="InterPro" id="IPR013785">
    <property type="entry name" value="Aldolase_TIM"/>
</dbReference>
<evidence type="ECO:0000256" key="3">
    <source>
        <dbReference type="ARBA" id="ARBA00022723"/>
    </source>
</evidence>
<dbReference type="SFLD" id="SFLDG01280">
    <property type="entry name" value="HydE/PylB-like"/>
    <property type="match status" value="1"/>
</dbReference>
<gene>
    <name evidence="7" type="primary">hydE</name>
    <name evidence="7" type="ORF">H8S64_20145</name>
</gene>
<evidence type="ECO:0000313" key="8">
    <source>
        <dbReference type="Proteomes" id="UP000646484"/>
    </source>
</evidence>
<protein>
    <submittedName>
        <fullName evidence="7">[FeFe] hydrogenase H-cluster radical SAM maturase HydE</fullName>
    </submittedName>
</protein>
<dbReference type="EMBL" id="JACOOH010000010">
    <property type="protein sequence ID" value="MBC5623412.1"/>
    <property type="molecule type" value="Genomic_DNA"/>
</dbReference>
<dbReference type="Pfam" id="PF04055">
    <property type="entry name" value="Radical_SAM"/>
    <property type="match status" value="1"/>
</dbReference>
<organism evidence="7 8">
    <name type="scientific">Butyricimonas hominis</name>
    <dbReference type="NCBI Taxonomy" id="2763032"/>
    <lineage>
        <taxon>Bacteria</taxon>
        <taxon>Pseudomonadati</taxon>
        <taxon>Bacteroidota</taxon>
        <taxon>Bacteroidia</taxon>
        <taxon>Bacteroidales</taxon>
        <taxon>Odoribacteraceae</taxon>
        <taxon>Butyricimonas</taxon>
    </lineage>
</organism>
<dbReference type="SFLD" id="SFLDG01060">
    <property type="entry name" value="BATS_domain_containing"/>
    <property type="match status" value="1"/>
</dbReference>
<dbReference type="InterPro" id="IPR034422">
    <property type="entry name" value="HydE/PylB-like"/>
</dbReference>
<keyword evidence="5" id="KW-0411">Iron-sulfur</keyword>
<evidence type="ECO:0000313" key="7">
    <source>
        <dbReference type="EMBL" id="MBC5623412.1"/>
    </source>
</evidence>
<accession>A0ABR7D6M8</accession>
<evidence type="ECO:0000256" key="5">
    <source>
        <dbReference type="ARBA" id="ARBA00023014"/>
    </source>
</evidence>
<evidence type="ECO:0000256" key="4">
    <source>
        <dbReference type="ARBA" id="ARBA00023004"/>
    </source>
</evidence>
<dbReference type="RefSeq" id="WP_186978472.1">
    <property type="nucleotide sequence ID" value="NZ_JACOOH010000010.1"/>
</dbReference>
<dbReference type="PANTHER" id="PTHR43726:SF1">
    <property type="entry name" value="BIOTIN SYNTHASE"/>
    <property type="match status" value="1"/>
</dbReference>
<dbReference type="PROSITE" id="PS51918">
    <property type="entry name" value="RADICAL_SAM"/>
    <property type="match status" value="1"/>
</dbReference>
<sequence>MIEKLEKMLICRGEDEERLYAEAKEIKNQTIGNKVYLRGLIEISNICTKDCFYCGIRKSNTETARYALSDEEILEAADFAYTHRFGSIVLQGGERSDREFTERITRLLKEIKKNSNNELGITLSLGEQTEDTYKRWFDAGAHRYLLRIETSNPELYAKIHPNNALHSHATRLKCLERLQRTGYQTGTGVMIGLPFQTITDLANDLLFLQSMDIDMVGMGPYLEHHATPLYQHRHLLLPLEERLRLSIHMVAALRLLMPDINIAATTALQAIQADGREKALEIGANVVMPNITPTTNRTLYKLYENKPGIHEGAAESMRKLEESILKSGCEVAYGAWGDSRHFQSRMEN</sequence>
<dbReference type="Proteomes" id="UP000646484">
    <property type="component" value="Unassembled WGS sequence"/>
</dbReference>
<evidence type="ECO:0000259" key="6">
    <source>
        <dbReference type="PROSITE" id="PS51918"/>
    </source>
</evidence>
<comment type="caution">
    <text evidence="7">The sequence shown here is derived from an EMBL/GenBank/DDBJ whole genome shotgun (WGS) entry which is preliminary data.</text>
</comment>
<dbReference type="InterPro" id="IPR024021">
    <property type="entry name" value="FeFe-hyd_HydE_rSAM"/>
</dbReference>
<keyword evidence="4" id="KW-0408">Iron</keyword>
<reference evidence="7 8" key="1">
    <citation type="submission" date="2020-08" db="EMBL/GenBank/DDBJ databases">
        <title>Genome public.</title>
        <authorList>
            <person name="Liu C."/>
            <person name="Sun Q."/>
        </authorList>
    </citation>
    <scope>NUCLEOTIDE SEQUENCE [LARGE SCALE GENOMIC DNA]</scope>
    <source>
        <strain evidence="7 8">NSJ-56</strain>
    </source>
</reference>
<dbReference type="CDD" id="cd01335">
    <property type="entry name" value="Radical_SAM"/>
    <property type="match status" value="1"/>
</dbReference>
<dbReference type="Gene3D" id="3.20.20.70">
    <property type="entry name" value="Aldolase class I"/>
    <property type="match status" value="1"/>
</dbReference>
<dbReference type="SFLD" id="SFLDS00029">
    <property type="entry name" value="Radical_SAM"/>
    <property type="match status" value="1"/>
</dbReference>
<keyword evidence="2" id="KW-0949">S-adenosyl-L-methionine</keyword>
<keyword evidence="3" id="KW-0479">Metal-binding</keyword>
<dbReference type="SMART" id="SM00729">
    <property type="entry name" value="Elp3"/>
    <property type="match status" value="1"/>
</dbReference>
<dbReference type="InterPro" id="IPR006638">
    <property type="entry name" value="Elp3/MiaA/NifB-like_rSAM"/>
</dbReference>
<comment type="cofactor">
    <cofactor evidence="1">
        <name>[4Fe-4S] cluster</name>
        <dbReference type="ChEBI" id="CHEBI:49883"/>
    </cofactor>
</comment>
<dbReference type="InterPro" id="IPR058240">
    <property type="entry name" value="rSAM_sf"/>
</dbReference>
<dbReference type="PANTHER" id="PTHR43726">
    <property type="entry name" value="3-METHYLORNITHINE SYNTHASE"/>
    <property type="match status" value="1"/>
</dbReference>
<evidence type="ECO:0000256" key="2">
    <source>
        <dbReference type="ARBA" id="ARBA00022691"/>
    </source>
</evidence>
<evidence type="ECO:0000256" key="1">
    <source>
        <dbReference type="ARBA" id="ARBA00001966"/>
    </source>
</evidence>
<name>A0ABR7D6M8_9BACT</name>